<dbReference type="PANTHER" id="PTHR35458">
    <property type="entry name" value="SLR0755 PROTEIN"/>
    <property type="match status" value="1"/>
</dbReference>
<organism evidence="2">
    <name type="scientific">marine sediment metagenome</name>
    <dbReference type="NCBI Taxonomy" id="412755"/>
    <lineage>
        <taxon>unclassified sequences</taxon>
        <taxon>metagenomes</taxon>
        <taxon>ecological metagenomes</taxon>
    </lineage>
</organism>
<dbReference type="PANTHER" id="PTHR35458:SF8">
    <property type="entry name" value="SLR0650 PROTEIN"/>
    <property type="match status" value="1"/>
</dbReference>
<feature type="domain" description="NYN" evidence="1">
    <location>
        <begin position="3"/>
        <end position="151"/>
    </location>
</feature>
<evidence type="ECO:0000259" key="1">
    <source>
        <dbReference type="Pfam" id="PF01936"/>
    </source>
</evidence>
<dbReference type="InterPro" id="IPR021139">
    <property type="entry name" value="NYN"/>
</dbReference>
<accession>A0A0F9PR16</accession>
<proteinExistence type="predicted"/>
<reference evidence="2" key="1">
    <citation type="journal article" date="2015" name="Nature">
        <title>Complex archaea that bridge the gap between prokaryotes and eukaryotes.</title>
        <authorList>
            <person name="Spang A."/>
            <person name="Saw J.H."/>
            <person name="Jorgensen S.L."/>
            <person name="Zaremba-Niedzwiedzka K."/>
            <person name="Martijn J."/>
            <person name="Lind A.E."/>
            <person name="van Eijk R."/>
            <person name="Schleper C."/>
            <person name="Guy L."/>
            <person name="Ettema T.J."/>
        </authorList>
    </citation>
    <scope>NUCLEOTIDE SEQUENCE</scope>
</reference>
<protein>
    <recommendedName>
        <fullName evidence="1">NYN domain-containing protein</fullName>
    </recommendedName>
</protein>
<dbReference type="CDD" id="cd10911">
    <property type="entry name" value="PIN_LabA"/>
    <property type="match status" value="1"/>
</dbReference>
<evidence type="ECO:0000313" key="2">
    <source>
        <dbReference type="EMBL" id="KKN32659.1"/>
    </source>
</evidence>
<sequence length="163" mass="18728">MKRIGVFVDVSNIYYCVGKKYEYRKLDYRKYLDFIRDFGELTKVIAYGSQMSNEASGFIHCLEKIGFQTKFKAVKTYTQNQELRRKADWDVGITMDIVNMIDRFDMILLGTADGDLSPVVDWAIRRGVDVVILACGISRDLKELATEFIEIPESLLEEQSEAA</sequence>
<dbReference type="EMBL" id="LAZR01002236">
    <property type="protein sequence ID" value="KKN32659.1"/>
    <property type="molecule type" value="Genomic_DNA"/>
</dbReference>
<dbReference type="Gene3D" id="3.40.50.1010">
    <property type="entry name" value="5'-nuclease"/>
    <property type="match status" value="1"/>
</dbReference>
<dbReference type="GO" id="GO:0004540">
    <property type="term" value="F:RNA nuclease activity"/>
    <property type="evidence" value="ECO:0007669"/>
    <property type="project" value="InterPro"/>
</dbReference>
<name>A0A0F9PR16_9ZZZZ</name>
<gene>
    <name evidence="2" type="ORF">LCGC14_0811510</name>
</gene>
<comment type="caution">
    <text evidence="2">The sequence shown here is derived from an EMBL/GenBank/DDBJ whole genome shotgun (WGS) entry which is preliminary data.</text>
</comment>
<dbReference type="Pfam" id="PF01936">
    <property type="entry name" value="NYN"/>
    <property type="match status" value="1"/>
</dbReference>
<dbReference type="AlphaFoldDB" id="A0A0F9PR16"/>
<dbReference type="InterPro" id="IPR047140">
    <property type="entry name" value="LabA"/>
</dbReference>